<dbReference type="GO" id="GO:0003700">
    <property type="term" value="F:DNA-binding transcription factor activity"/>
    <property type="evidence" value="ECO:0007669"/>
    <property type="project" value="InterPro"/>
</dbReference>
<evidence type="ECO:0000256" key="3">
    <source>
        <dbReference type="ARBA" id="ARBA00023163"/>
    </source>
</evidence>
<evidence type="ECO:0000313" key="8">
    <source>
        <dbReference type="Proteomes" id="UP000734854"/>
    </source>
</evidence>
<dbReference type="InterPro" id="IPR001005">
    <property type="entry name" value="SANT/Myb"/>
</dbReference>
<evidence type="ECO:0000256" key="4">
    <source>
        <dbReference type="ARBA" id="ARBA00023242"/>
    </source>
</evidence>
<dbReference type="PROSITE" id="PS50090">
    <property type="entry name" value="MYB_LIKE"/>
    <property type="match status" value="1"/>
</dbReference>
<dbReference type="Proteomes" id="UP000734854">
    <property type="component" value="Unassembled WGS sequence"/>
</dbReference>
<dbReference type="InterPro" id="IPR044636">
    <property type="entry name" value="RADIALIS-like"/>
</dbReference>
<dbReference type="PANTHER" id="PTHR43952:SF72">
    <property type="entry name" value="MYB-LIKE DOMAIN-CONTAINING PROTEIN"/>
    <property type="match status" value="1"/>
</dbReference>
<evidence type="ECO:0000259" key="5">
    <source>
        <dbReference type="PROSITE" id="PS50090"/>
    </source>
</evidence>
<sequence length="115" mass="13141">MASSSVNSPWTSKDNKMFEKALALYDRDTPDRWHKIARAMGGKTADEVKRHYELLVEDVMRIEAGQMPYANYFSNRKAIVIMSILKNFLLAKAESQGSDMFVIKIYVTVEVDSVM</sequence>
<evidence type="ECO:0000313" key="7">
    <source>
        <dbReference type="EMBL" id="KAG6514948.1"/>
    </source>
</evidence>
<feature type="domain" description="SANT" evidence="6">
    <location>
        <begin position="5"/>
        <end position="59"/>
    </location>
</feature>
<dbReference type="GO" id="GO:0005634">
    <property type="term" value="C:nucleus"/>
    <property type="evidence" value="ECO:0007669"/>
    <property type="project" value="UniProtKB-SubCell"/>
</dbReference>
<accession>A0A8J5H118</accession>
<dbReference type="FunFam" id="1.10.10.60:FF:000154">
    <property type="entry name" value="Transcription factor SRM1"/>
    <property type="match status" value="1"/>
</dbReference>
<dbReference type="CDD" id="cd00167">
    <property type="entry name" value="SANT"/>
    <property type="match status" value="1"/>
</dbReference>
<comment type="subcellular location">
    <subcellularLocation>
        <location evidence="1">Nucleus</location>
    </subcellularLocation>
</comment>
<dbReference type="AlphaFoldDB" id="A0A8J5H118"/>
<reference evidence="7 8" key="1">
    <citation type="submission" date="2020-08" db="EMBL/GenBank/DDBJ databases">
        <title>Plant Genome Project.</title>
        <authorList>
            <person name="Zhang R.-G."/>
        </authorList>
    </citation>
    <scope>NUCLEOTIDE SEQUENCE [LARGE SCALE GENOMIC DNA]</scope>
    <source>
        <tissue evidence="7">Rhizome</tissue>
    </source>
</reference>
<dbReference type="InterPro" id="IPR009057">
    <property type="entry name" value="Homeodomain-like_sf"/>
</dbReference>
<evidence type="ECO:0000256" key="2">
    <source>
        <dbReference type="ARBA" id="ARBA00023015"/>
    </source>
</evidence>
<keyword evidence="4" id="KW-0539">Nucleus</keyword>
<evidence type="ECO:0000256" key="1">
    <source>
        <dbReference type="ARBA" id="ARBA00004123"/>
    </source>
</evidence>
<dbReference type="SMART" id="SM00717">
    <property type="entry name" value="SANT"/>
    <property type="match status" value="1"/>
</dbReference>
<dbReference type="InterPro" id="IPR017884">
    <property type="entry name" value="SANT_dom"/>
</dbReference>
<dbReference type="PANTHER" id="PTHR43952">
    <property type="entry name" value="MYB FAMILY TRANSCRIPTION FACTOR-RELATED"/>
    <property type="match status" value="1"/>
</dbReference>
<proteinExistence type="predicted"/>
<dbReference type="Gene3D" id="1.10.10.60">
    <property type="entry name" value="Homeodomain-like"/>
    <property type="match status" value="1"/>
</dbReference>
<dbReference type="Pfam" id="PF23082">
    <property type="entry name" value="Myb_DNA-binding_2"/>
    <property type="match status" value="1"/>
</dbReference>
<protein>
    <submittedName>
        <fullName evidence="7">Uncharacterized protein</fullName>
    </submittedName>
</protein>
<feature type="domain" description="Myb-like" evidence="5">
    <location>
        <begin position="2"/>
        <end position="56"/>
    </location>
</feature>
<keyword evidence="3" id="KW-0804">Transcription</keyword>
<comment type="caution">
    <text evidence="7">The sequence shown here is derived from an EMBL/GenBank/DDBJ whole genome shotgun (WGS) entry which is preliminary data.</text>
</comment>
<dbReference type="EMBL" id="JACMSC010000007">
    <property type="protein sequence ID" value="KAG6514948.1"/>
    <property type="molecule type" value="Genomic_DNA"/>
</dbReference>
<dbReference type="PROSITE" id="PS51293">
    <property type="entry name" value="SANT"/>
    <property type="match status" value="1"/>
</dbReference>
<organism evidence="7 8">
    <name type="scientific">Zingiber officinale</name>
    <name type="common">Ginger</name>
    <name type="synonym">Amomum zingiber</name>
    <dbReference type="NCBI Taxonomy" id="94328"/>
    <lineage>
        <taxon>Eukaryota</taxon>
        <taxon>Viridiplantae</taxon>
        <taxon>Streptophyta</taxon>
        <taxon>Embryophyta</taxon>
        <taxon>Tracheophyta</taxon>
        <taxon>Spermatophyta</taxon>
        <taxon>Magnoliopsida</taxon>
        <taxon>Liliopsida</taxon>
        <taxon>Zingiberales</taxon>
        <taxon>Zingiberaceae</taxon>
        <taxon>Zingiber</taxon>
    </lineage>
</organism>
<keyword evidence="2" id="KW-0805">Transcription regulation</keyword>
<evidence type="ECO:0000259" key="6">
    <source>
        <dbReference type="PROSITE" id="PS51293"/>
    </source>
</evidence>
<dbReference type="SUPFAM" id="SSF46689">
    <property type="entry name" value="Homeodomain-like"/>
    <property type="match status" value="1"/>
</dbReference>
<name>A0A8J5H118_ZINOF</name>
<gene>
    <name evidence="7" type="ORF">ZIOFF_025324</name>
</gene>
<keyword evidence="8" id="KW-1185">Reference proteome</keyword>